<dbReference type="RefSeq" id="WP_184023619.1">
    <property type="nucleotide sequence ID" value="NZ_JACIJJ010000001.1"/>
</dbReference>
<keyword evidence="2" id="KW-1185">Reference proteome</keyword>
<evidence type="ECO:0000313" key="1">
    <source>
        <dbReference type="EMBL" id="MBB5697024.1"/>
    </source>
</evidence>
<evidence type="ECO:0000313" key="2">
    <source>
        <dbReference type="Proteomes" id="UP000557739"/>
    </source>
</evidence>
<proteinExistence type="predicted"/>
<organism evidence="1 2">
    <name type="scientific">Sphingomonas yantingensis</name>
    <dbReference type="NCBI Taxonomy" id="1241761"/>
    <lineage>
        <taxon>Bacteria</taxon>
        <taxon>Pseudomonadati</taxon>
        <taxon>Pseudomonadota</taxon>
        <taxon>Alphaproteobacteria</taxon>
        <taxon>Sphingomonadales</taxon>
        <taxon>Sphingomonadaceae</taxon>
        <taxon>Sphingomonas</taxon>
    </lineage>
</organism>
<reference evidence="1 2" key="1">
    <citation type="submission" date="2020-08" db="EMBL/GenBank/DDBJ databases">
        <title>Genomic Encyclopedia of Type Strains, Phase IV (KMG-IV): sequencing the most valuable type-strain genomes for metagenomic binning, comparative biology and taxonomic classification.</title>
        <authorList>
            <person name="Goeker M."/>
        </authorList>
    </citation>
    <scope>NUCLEOTIDE SEQUENCE [LARGE SCALE GENOMIC DNA]</scope>
    <source>
        <strain evidence="1 2">DSM 27244</strain>
    </source>
</reference>
<dbReference type="EMBL" id="JACIJJ010000001">
    <property type="protein sequence ID" value="MBB5697024.1"/>
    <property type="molecule type" value="Genomic_DNA"/>
</dbReference>
<sequence length="128" mass="14048">MPTAAARPMGKVVGRQPATPRVIPSHPNPWYGGIVDGDPFTTQQRAELSRLSIDPAAVERMTVRRNASDAEMWWPAGSLPPVYQFECPVLGRRADGRVRIISPSGMGKLVFADGWVTGRQARKKAVRL</sequence>
<comment type="caution">
    <text evidence="1">The sequence shown here is derived from an EMBL/GenBank/DDBJ whole genome shotgun (WGS) entry which is preliminary data.</text>
</comment>
<accession>A0A7W9AMQ6</accession>
<dbReference type="AlphaFoldDB" id="A0A7W9AMQ6"/>
<gene>
    <name evidence="1" type="ORF">FHR19_000349</name>
</gene>
<dbReference type="Proteomes" id="UP000557739">
    <property type="component" value="Unassembled WGS sequence"/>
</dbReference>
<protein>
    <submittedName>
        <fullName evidence="1">Uncharacterized protein</fullName>
    </submittedName>
</protein>
<name>A0A7W9AMQ6_9SPHN</name>